<name>A3QU08_9VIRU</name>
<dbReference type="EMBL" id="MZ727584">
    <property type="protein sequence ID" value="UBO76428.1"/>
    <property type="molecule type" value="Genomic_DNA"/>
</dbReference>
<evidence type="ECO:0000313" key="5">
    <source>
        <dbReference type="EMBL" id="QKE59481.1"/>
    </source>
</evidence>
<dbReference type="PANTHER" id="PTHR12905:SF0">
    <property type="entry name" value="CALCINEURIN-LIKE PHOSPHOESTERASE DOMAIN-CONTAINING PROTEIN"/>
    <property type="match status" value="1"/>
</dbReference>
<dbReference type="RefSeq" id="YP_002321318.1">
    <property type="nucleotide sequence ID" value="NC_011588.1"/>
</dbReference>
<dbReference type="Proteomes" id="UP000011785">
    <property type="component" value="Segment"/>
</dbReference>
<dbReference type="Pfam" id="PF00149">
    <property type="entry name" value="Metallophos"/>
    <property type="match status" value="1"/>
</dbReference>
<evidence type="ECO:0000259" key="1">
    <source>
        <dbReference type="Pfam" id="PF00149"/>
    </source>
</evidence>
<dbReference type="PANTHER" id="PTHR12905">
    <property type="entry name" value="METALLOPHOSPHOESTERASE"/>
    <property type="match status" value="1"/>
</dbReference>
<keyword evidence="7" id="KW-1185">Reference proteome</keyword>
<reference evidence="2" key="1">
    <citation type="journal article" date="2007" name="Arch. Virol.">
        <title>Genomic analysis of Oryctes rhinoceros virus reveals genetic relatedness to Heliothis zea virus 1.</title>
        <authorList>
            <person name="Wang Y."/>
            <person name="van Oers M.M."/>
            <person name="Crawford A.M."/>
            <person name="Vlak J.M."/>
            <person name="Jehle J.A."/>
        </authorList>
    </citation>
    <scope>NUCLEOTIDE SEQUENCE</scope>
    <source>
        <strain evidence="2">PV505</strain>
    </source>
</reference>
<dbReference type="GO" id="GO:0016787">
    <property type="term" value="F:hydrolase activity"/>
    <property type="evidence" value="ECO:0007669"/>
    <property type="project" value="InterPro"/>
</dbReference>
<dbReference type="KEGG" id="vg:7047187"/>
<dbReference type="EMBL" id="EU747721">
    <property type="protein sequence ID" value="ACH96137.1"/>
    <property type="molecule type" value="Genomic_DNA"/>
</dbReference>
<sequence>MDRVYIEPMVCDAESTTASPPQPLKYNKCDDPNAESEPEIIDSSIFYAPKNVSNPTTTLKMLVLSDIHGHWFPETILQTIRMHNIDVFIYAGDIINHDNNVDEEVSRSVSAIRQIAAEVPTFVIAGNHDRWLEQISRSDIDQMFHPAIYIENECFTFKGFRFFGTPLTAAETKKKCKKYIRYDPTKLNPYGNVPSNVEVIVSHGGPVGMQSYLGVQYGDMNLRRLINNPPPSLKACLFGHMHNNSGFRVLNDVLCLNASQMLGSTFEYNPFIVVLSK</sequence>
<evidence type="ECO:0000313" key="2">
    <source>
        <dbReference type="EMBL" id="ABF93344.1"/>
    </source>
</evidence>
<accession>A3QU08</accession>
<dbReference type="EMBL" id="MT150137">
    <property type="protein sequence ID" value="QKE59481.1"/>
    <property type="molecule type" value="Genomic_DNA"/>
</dbReference>
<dbReference type="Gene3D" id="3.60.21.10">
    <property type="match status" value="1"/>
</dbReference>
<feature type="domain" description="Calcineurin-like phosphoesterase" evidence="1">
    <location>
        <begin position="60"/>
        <end position="243"/>
    </location>
</feature>
<gene>
    <name evidence="2" type="primary">orfC11</name>
    <name evidence="4" type="synonym">pif-3</name>
    <name evidence="4" type="ORF">SI_OrNV_gp007</name>
</gene>
<accession>B7SV28</accession>
<dbReference type="OrthoDB" id="78at1511852"/>
<reference evidence="5" key="4">
    <citation type="submission" date="2020-03" db="EMBL/GenBank/DDBJ databases">
        <title>Whole genome sequence of Oryctes rhinoceros Nudivirus isolated in Riau Province, Indonesia.</title>
        <authorList>
            <person name="Kurnia Y.W."/>
            <person name="Tanjung Z.A."/>
            <person name="Utomo C."/>
            <person name="Naim M."/>
            <person name="Situmorang E.C."/>
            <person name="Liwang T."/>
        </authorList>
    </citation>
    <scope>NUCLEOTIDE SEQUENCE</scope>
    <source>
        <strain evidence="5">LiboV</strain>
    </source>
</reference>
<dbReference type="SUPFAM" id="SSF56300">
    <property type="entry name" value="Metallo-dependent phosphatases"/>
    <property type="match status" value="1"/>
</dbReference>
<reference evidence="6" key="5">
    <citation type="submission" date="2021-08" db="EMBL/GenBank/DDBJ databases">
        <title>Whole genome sequence of Oryctes rhinoceros Nudivirus detected in Riau Province, Indonesia.</title>
        <authorList>
            <person name="Kurnia Y.W."/>
            <person name="Tanjung Z.A."/>
            <person name="Utomo C."/>
            <person name="Naim M."/>
            <person name="Situmorang E.C."/>
            <person name="Liwang T."/>
        </authorList>
    </citation>
    <scope>NUCLEOTIDE SEQUENCE</scope>
    <source>
        <strain evidence="6">LiboV</strain>
    </source>
</reference>
<organism evidence="2">
    <name type="scientific">Oryctes rhinoceros nudivirus</name>
    <dbReference type="NCBI Taxonomy" id="92521"/>
    <lineage>
        <taxon>Viruses</taxon>
        <taxon>Viruses incertae sedis</taxon>
        <taxon>Naldaviricetes</taxon>
        <taxon>Lefavirales</taxon>
        <taxon>Nudiviridae</taxon>
        <taxon>Alphanudivirus</taxon>
        <taxon>Alphanudivirus oryrhinocerotis</taxon>
    </lineage>
</organism>
<evidence type="ECO:0000313" key="6">
    <source>
        <dbReference type="EMBL" id="UBO76428.1"/>
    </source>
</evidence>
<dbReference type="CDD" id="cd00838">
    <property type="entry name" value="MPP_superfamily"/>
    <property type="match status" value="1"/>
</dbReference>
<reference evidence="4" key="3">
    <citation type="journal article" date="2020" name="J. ISSAAS">
        <title>Complete genome sequence of Oryctes rhinoceros Nudivirus isolated from Coconut Rhinoceros Beetle in the Solomon Islands.</title>
        <authorList>
            <person name="Etebari K."/>
            <person name="Filipovic I."/>
            <person name="Rasic G."/>
            <person name="Devine G.J."/>
            <person name="Tsatsia H."/>
            <person name="Furlong M.J."/>
        </authorList>
    </citation>
    <scope>NUCLEOTIDE SEQUENCE</scope>
    <source>
        <strain evidence="4">Solomon Islands</strain>
    </source>
</reference>
<dbReference type="InterPro" id="IPR004843">
    <property type="entry name" value="Calcineurin-like_PHP"/>
</dbReference>
<reference evidence="3 7" key="2">
    <citation type="journal article" date="2008" name="J. Virol. Methods">
        <title>Sequencing of the large dsDNA genome of Oryctes rhinoceros nudivirus using multiple displacement amplification of nanogram amounts of virus DNA.</title>
        <authorList>
            <person name="Wang Y."/>
            <person name="Kleespies R.G."/>
            <person name="Ramle M.B."/>
            <person name="Jehle J.A."/>
        </authorList>
    </citation>
    <scope>NUCLEOTIDE SEQUENCE [LARGE SCALE GENOMIC DNA]</scope>
    <source>
        <strain evidence="7">Isolate Oryctes rhinoceros/Malaysia/Ma07/2007</strain>
        <strain evidence="3">Ma07</strain>
    </source>
</reference>
<evidence type="ECO:0000313" key="7">
    <source>
        <dbReference type="Proteomes" id="UP000011785"/>
    </source>
</evidence>
<dbReference type="EMBL" id="AH015832">
    <property type="protein sequence ID" value="ABF93344.1"/>
    <property type="molecule type" value="Genomic_DNA"/>
</dbReference>
<dbReference type="EMBL" id="MN623374">
    <property type="protein sequence ID" value="QHG11246.1"/>
    <property type="molecule type" value="Genomic_DNA"/>
</dbReference>
<dbReference type="InterPro" id="IPR051693">
    <property type="entry name" value="UPF0046_metallophosphoest"/>
</dbReference>
<proteinExistence type="predicted"/>
<protein>
    <submittedName>
        <fullName evidence="5">Calcineurin phosphoesterase-like protein</fullName>
    </submittedName>
    <submittedName>
        <fullName evidence="3">Calcineurin-like phosphoesterase-like protein</fullName>
    </submittedName>
    <submittedName>
        <fullName evidence="4">Putative calcineurin-like phosphoesterase</fullName>
    </submittedName>
    <submittedName>
        <fullName evidence="2">Putative ser/thr protein phosphatase family protein</fullName>
    </submittedName>
</protein>
<dbReference type="InterPro" id="IPR029052">
    <property type="entry name" value="Metallo-depent_PP-like"/>
</dbReference>
<evidence type="ECO:0000313" key="4">
    <source>
        <dbReference type="EMBL" id="QHG11246.1"/>
    </source>
</evidence>
<evidence type="ECO:0000313" key="3">
    <source>
        <dbReference type="EMBL" id="ACH96137.1"/>
    </source>
</evidence>